<protein>
    <submittedName>
        <fullName evidence="1">STAS/SEC14 domain-containing protein</fullName>
    </submittedName>
</protein>
<keyword evidence="2" id="KW-1185">Reference proteome</keyword>
<name>A0A3S0JAB2_9BACT</name>
<sequence length="148" mass="16526">MRPLALMTPPPTDRETVYFRNTVGSVVFHSVGYVRLAWSAERITLPELQAFYEQALTLLIGVGVGRILSEHGQRQPLSVAAQQWLVTDWIPRAIRLAGVHHVAIVEGQNPVHRLSTQGVLAAAPAGMQFRRFEQRPEAEAWLLTQPRG</sequence>
<evidence type="ECO:0000313" key="2">
    <source>
        <dbReference type="Proteomes" id="UP000282184"/>
    </source>
</evidence>
<dbReference type="EMBL" id="RXOF01000006">
    <property type="protein sequence ID" value="RTQ49762.1"/>
    <property type="molecule type" value="Genomic_DNA"/>
</dbReference>
<dbReference type="Proteomes" id="UP000282184">
    <property type="component" value="Unassembled WGS sequence"/>
</dbReference>
<organism evidence="1 2">
    <name type="scientific">Hymenobacter gummosus</name>
    <dbReference type="NCBI Taxonomy" id="1776032"/>
    <lineage>
        <taxon>Bacteria</taxon>
        <taxon>Pseudomonadati</taxon>
        <taxon>Bacteroidota</taxon>
        <taxon>Cytophagia</taxon>
        <taxon>Cytophagales</taxon>
        <taxon>Hymenobacteraceae</taxon>
        <taxon>Hymenobacter</taxon>
    </lineage>
</organism>
<evidence type="ECO:0000313" key="1">
    <source>
        <dbReference type="EMBL" id="RTQ49762.1"/>
    </source>
</evidence>
<dbReference type="RefSeq" id="WP_126693621.1">
    <property type="nucleotide sequence ID" value="NZ_RXOF01000006.1"/>
</dbReference>
<gene>
    <name evidence="1" type="ORF">EJV47_13210</name>
</gene>
<reference evidence="1 2" key="1">
    <citation type="submission" date="2018-12" db="EMBL/GenBank/DDBJ databases">
        <title>Hymenobacter gummosus sp. nov., isolated from a spring.</title>
        <authorList>
            <person name="Nie L."/>
        </authorList>
    </citation>
    <scope>NUCLEOTIDE SEQUENCE [LARGE SCALE GENOMIC DNA]</scope>
    <source>
        <strain evidence="1 2">KCTC 52166</strain>
    </source>
</reference>
<proteinExistence type="predicted"/>
<dbReference type="OrthoDB" id="881824at2"/>
<comment type="caution">
    <text evidence="1">The sequence shown here is derived from an EMBL/GenBank/DDBJ whole genome shotgun (WGS) entry which is preliminary data.</text>
</comment>
<accession>A0A3S0JAB2</accession>
<dbReference type="AlphaFoldDB" id="A0A3S0JAB2"/>